<accession>A0AA40A9X2</accession>
<feature type="domain" description="G" evidence="1">
    <location>
        <begin position="2"/>
        <end position="90"/>
    </location>
</feature>
<dbReference type="Pfam" id="PF01926">
    <property type="entry name" value="MMR_HSR1"/>
    <property type="match status" value="1"/>
</dbReference>
<keyword evidence="3" id="KW-1185">Reference proteome</keyword>
<evidence type="ECO:0000313" key="2">
    <source>
        <dbReference type="EMBL" id="KAK0711808.1"/>
    </source>
</evidence>
<dbReference type="CDD" id="cd00882">
    <property type="entry name" value="Ras_like_GTPase"/>
    <property type="match status" value="1"/>
</dbReference>
<keyword evidence="2" id="KW-0378">Hydrolase</keyword>
<evidence type="ECO:0000259" key="1">
    <source>
        <dbReference type="Pfam" id="PF01926"/>
    </source>
</evidence>
<dbReference type="GO" id="GO:0016787">
    <property type="term" value="F:hydrolase activity"/>
    <property type="evidence" value="ECO:0007669"/>
    <property type="project" value="UniProtKB-KW"/>
</dbReference>
<name>A0AA40A9X2_9PEZI</name>
<protein>
    <submittedName>
        <fullName evidence="2">P-loop containing nucleoside triphosphate hydrolase protein</fullName>
    </submittedName>
</protein>
<dbReference type="Proteomes" id="UP001172102">
    <property type="component" value="Unassembled WGS sequence"/>
</dbReference>
<dbReference type="AlphaFoldDB" id="A0AA40A9X2"/>
<sequence>MTGAGKTTFARAASGNDELQVGHSIYPCTQDPQVVRFNLDNHPILLIDTPGFDDDDRTDVQILEDIAKWMAKEGYLKGSDQLDGLILLHPVTMHRLGGTERRRMRLLQNLLGQNAYKRIIIATTMWERIKDEKDVEIGLKGREKDIWHDLISKGVKIKKHYNTRDSAHKIIREIIRLSEKYGKLEPLIQEELAEDPRLVETTAGKSVKKDL</sequence>
<dbReference type="Gene3D" id="3.40.50.300">
    <property type="entry name" value="P-loop containing nucleotide triphosphate hydrolases"/>
    <property type="match status" value="1"/>
</dbReference>
<dbReference type="InterPro" id="IPR006073">
    <property type="entry name" value="GTP-bd"/>
</dbReference>
<comment type="caution">
    <text evidence="2">The sequence shown here is derived from an EMBL/GenBank/DDBJ whole genome shotgun (WGS) entry which is preliminary data.</text>
</comment>
<dbReference type="EMBL" id="JAUKUA010000005">
    <property type="protein sequence ID" value="KAK0711808.1"/>
    <property type="molecule type" value="Genomic_DNA"/>
</dbReference>
<dbReference type="SUPFAM" id="SSF52540">
    <property type="entry name" value="P-loop containing nucleoside triphosphate hydrolases"/>
    <property type="match status" value="1"/>
</dbReference>
<proteinExistence type="predicted"/>
<reference evidence="2" key="1">
    <citation type="submission" date="2023-06" db="EMBL/GenBank/DDBJ databases">
        <title>Genome-scale phylogeny and comparative genomics of the fungal order Sordariales.</title>
        <authorList>
            <consortium name="Lawrence Berkeley National Laboratory"/>
            <person name="Hensen N."/>
            <person name="Bonometti L."/>
            <person name="Westerberg I."/>
            <person name="Brannstrom I.O."/>
            <person name="Guillou S."/>
            <person name="Cros-Aarteil S."/>
            <person name="Calhoun S."/>
            <person name="Haridas S."/>
            <person name="Kuo A."/>
            <person name="Mondo S."/>
            <person name="Pangilinan J."/>
            <person name="Riley R."/>
            <person name="Labutti K."/>
            <person name="Andreopoulos B."/>
            <person name="Lipzen A."/>
            <person name="Chen C."/>
            <person name="Yanf M."/>
            <person name="Daum C."/>
            <person name="Ng V."/>
            <person name="Clum A."/>
            <person name="Steindorff A."/>
            <person name="Ohm R."/>
            <person name="Martin F."/>
            <person name="Silar P."/>
            <person name="Natvig D."/>
            <person name="Lalanne C."/>
            <person name="Gautier V."/>
            <person name="Ament-Velasquez S.L."/>
            <person name="Kruys A."/>
            <person name="Hutchinson M.I."/>
            <person name="Powell A.J."/>
            <person name="Barry K."/>
            <person name="Miller A.N."/>
            <person name="Grigoriev I.V."/>
            <person name="Debuchy R."/>
            <person name="Gladieux P."/>
            <person name="Thoren M.H."/>
            <person name="Johannesson H."/>
        </authorList>
    </citation>
    <scope>NUCLEOTIDE SEQUENCE</scope>
    <source>
        <strain evidence="2">SMH4607-1</strain>
    </source>
</reference>
<organism evidence="2 3">
    <name type="scientific">Lasiosphaeris hirsuta</name>
    <dbReference type="NCBI Taxonomy" id="260670"/>
    <lineage>
        <taxon>Eukaryota</taxon>
        <taxon>Fungi</taxon>
        <taxon>Dikarya</taxon>
        <taxon>Ascomycota</taxon>
        <taxon>Pezizomycotina</taxon>
        <taxon>Sordariomycetes</taxon>
        <taxon>Sordariomycetidae</taxon>
        <taxon>Sordariales</taxon>
        <taxon>Lasiosphaeriaceae</taxon>
        <taxon>Lasiosphaeris</taxon>
    </lineage>
</organism>
<feature type="non-terminal residue" evidence="2">
    <location>
        <position position="211"/>
    </location>
</feature>
<dbReference type="GO" id="GO:0005525">
    <property type="term" value="F:GTP binding"/>
    <property type="evidence" value="ECO:0007669"/>
    <property type="project" value="InterPro"/>
</dbReference>
<dbReference type="InterPro" id="IPR027417">
    <property type="entry name" value="P-loop_NTPase"/>
</dbReference>
<gene>
    <name evidence="2" type="ORF">B0H67DRAFT_441647</name>
</gene>
<evidence type="ECO:0000313" key="3">
    <source>
        <dbReference type="Proteomes" id="UP001172102"/>
    </source>
</evidence>